<name>A0ABR2I8E9_9PEZI</name>
<evidence type="ECO:0000313" key="3">
    <source>
        <dbReference type="Proteomes" id="UP001390339"/>
    </source>
</evidence>
<protein>
    <submittedName>
        <fullName evidence="2">Uncharacterized protein</fullName>
    </submittedName>
</protein>
<dbReference type="Proteomes" id="UP001390339">
    <property type="component" value="Unassembled WGS sequence"/>
</dbReference>
<accession>A0ABR2I8E9</accession>
<comment type="caution">
    <text evidence="2">The sequence shown here is derived from an EMBL/GenBank/DDBJ whole genome shotgun (WGS) entry which is preliminary data.</text>
</comment>
<gene>
    <name evidence="2" type="ORF">PGQ11_009855</name>
</gene>
<feature type="compositionally biased region" description="Low complexity" evidence="1">
    <location>
        <begin position="144"/>
        <end position="165"/>
    </location>
</feature>
<feature type="region of interest" description="Disordered" evidence="1">
    <location>
        <begin position="141"/>
        <end position="165"/>
    </location>
</feature>
<organism evidence="2 3">
    <name type="scientific">Apiospora arundinis</name>
    <dbReference type="NCBI Taxonomy" id="335852"/>
    <lineage>
        <taxon>Eukaryota</taxon>
        <taxon>Fungi</taxon>
        <taxon>Dikarya</taxon>
        <taxon>Ascomycota</taxon>
        <taxon>Pezizomycotina</taxon>
        <taxon>Sordariomycetes</taxon>
        <taxon>Xylariomycetidae</taxon>
        <taxon>Amphisphaeriales</taxon>
        <taxon>Apiosporaceae</taxon>
        <taxon>Apiospora</taxon>
    </lineage>
</organism>
<dbReference type="EMBL" id="JAPCWZ010000006">
    <property type="protein sequence ID" value="KAK8859121.1"/>
    <property type="molecule type" value="Genomic_DNA"/>
</dbReference>
<reference evidence="2 3" key="1">
    <citation type="journal article" date="2024" name="IMA Fungus">
        <title>Apiospora arundinis, a panoply of carbohydrate-active enzymes and secondary metabolites.</title>
        <authorList>
            <person name="Sorensen T."/>
            <person name="Petersen C."/>
            <person name="Muurmann A.T."/>
            <person name="Christiansen J.V."/>
            <person name="Brundto M.L."/>
            <person name="Overgaard C.K."/>
            <person name="Boysen A.T."/>
            <person name="Wollenberg R.D."/>
            <person name="Larsen T.O."/>
            <person name="Sorensen J.L."/>
            <person name="Nielsen K.L."/>
            <person name="Sondergaard T.E."/>
        </authorList>
    </citation>
    <scope>NUCLEOTIDE SEQUENCE [LARGE SCALE GENOMIC DNA]</scope>
    <source>
        <strain evidence="2 3">AAU 773</strain>
    </source>
</reference>
<evidence type="ECO:0000313" key="2">
    <source>
        <dbReference type="EMBL" id="KAK8859121.1"/>
    </source>
</evidence>
<proteinExistence type="predicted"/>
<evidence type="ECO:0000256" key="1">
    <source>
        <dbReference type="SAM" id="MobiDB-lite"/>
    </source>
</evidence>
<keyword evidence="3" id="KW-1185">Reference proteome</keyword>
<sequence length="165" mass="17431">MVALAARHLLTEESVEAALQTYCPSLNELGPHNADTAGFTTIFLFIDAFATLRDRPRTRIHDNDGDEDGGGEFVNSYISPIQWLRIVRGARAVLEAVLTMANARGEKGNSQNGQTMAPTATKPMSILTIVSSYAKAHYIPSTPPSVSTSSPSMPPSDAAAAAAAA</sequence>